<sequence length="85" mass="10309">MHGGKKSKPDRVWTIQNKKIKIMKNEAEHYYCHYYYSFFSLEQGNSIFLLLLIKHYQALSLCFNKELHEKENFQTHWPKALLVNF</sequence>
<dbReference type="EMBL" id="JYDJ01000138">
    <property type="protein sequence ID" value="KRX42669.1"/>
    <property type="molecule type" value="Genomic_DNA"/>
</dbReference>
<protein>
    <submittedName>
        <fullName evidence="1">Uncharacterized protein</fullName>
    </submittedName>
</protein>
<accession>A0A0V0TUG8</accession>
<gene>
    <name evidence="1" type="ORF">T05_1301</name>
</gene>
<keyword evidence="2" id="KW-1185">Reference proteome</keyword>
<reference evidence="1 2" key="1">
    <citation type="submission" date="2015-01" db="EMBL/GenBank/DDBJ databases">
        <title>Evolution of Trichinella species and genotypes.</title>
        <authorList>
            <person name="Korhonen P.K."/>
            <person name="Edoardo P."/>
            <person name="Giuseppe L.R."/>
            <person name="Gasser R.B."/>
        </authorList>
    </citation>
    <scope>NUCLEOTIDE SEQUENCE [LARGE SCALE GENOMIC DNA]</scope>
    <source>
        <strain evidence="1">ISS417</strain>
    </source>
</reference>
<comment type="caution">
    <text evidence="1">The sequence shown here is derived from an EMBL/GenBank/DDBJ whole genome shotgun (WGS) entry which is preliminary data.</text>
</comment>
<organism evidence="1 2">
    <name type="scientific">Trichinella murrelli</name>
    <dbReference type="NCBI Taxonomy" id="144512"/>
    <lineage>
        <taxon>Eukaryota</taxon>
        <taxon>Metazoa</taxon>
        <taxon>Ecdysozoa</taxon>
        <taxon>Nematoda</taxon>
        <taxon>Enoplea</taxon>
        <taxon>Dorylaimia</taxon>
        <taxon>Trichinellida</taxon>
        <taxon>Trichinellidae</taxon>
        <taxon>Trichinella</taxon>
    </lineage>
</organism>
<evidence type="ECO:0000313" key="2">
    <source>
        <dbReference type="Proteomes" id="UP000055048"/>
    </source>
</evidence>
<dbReference type="Proteomes" id="UP000055048">
    <property type="component" value="Unassembled WGS sequence"/>
</dbReference>
<proteinExistence type="predicted"/>
<evidence type="ECO:0000313" key="1">
    <source>
        <dbReference type="EMBL" id="KRX42669.1"/>
    </source>
</evidence>
<dbReference type="AlphaFoldDB" id="A0A0V0TUG8"/>
<name>A0A0V0TUG8_9BILA</name>